<dbReference type="Gene3D" id="2.40.70.10">
    <property type="entry name" value="Acid Proteases"/>
    <property type="match status" value="1"/>
</dbReference>
<dbReference type="WBParaSite" id="ALUE_0001583401-mRNA-1">
    <property type="protein sequence ID" value="ALUE_0001583401-mRNA-1"/>
    <property type="gene ID" value="ALUE_0001583401"/>
</dbReference>
<reference evidence="3" key="1">
    <citation type="submission" date="2017-02" db="UniProtKB">
        <authorList>
            <consortium name="WormBaseParasite"/>
        </authorList>
    </citation>
    <scope>IDENTIFICATION</scope>
</reference>
<feature type="domain" description="DUF1758" evidence="1">
    <location>
        <begin position="447"/>
        <end position="592"/>
    </location>
</feature>
<dbReference type="Pfam" id="PF05585">
    <property type="entry name" value="DUF1758"/>
    <property type="match status" value="1"/>
</dbReference>
<dbReference type="Pfam" id="PF03564">
    <property type="entry name" value="DUF1759"/>
    <property type="match status" value="1"/>
</dbReference>
<organism evidence="2 3">
    <name type="scientific">Ascaris lumbricoides</name>
    <name type="common">Giant roundworm</name>
    <dbReference type="NCBI Taxonomy" id="6252"/>
    <lineage>
        <taxon>Eukaryota</taxon>
        <taxon>Metazoa</taxon>
        <taxon>Ecdysozoa</taxon>
        <taxon>Nematoda</taxon>
        <taxon>Chromadorea</taxon>
        <taxon>Rhabditida</taxon>
        <taxon>Spirurina</taxon>
        <taxon>Ascaridomorpha</taxon>
        <taxon>Ascaridoidea</taxon>
        <taxon>Ascarididae</taxon>
        <taxon>Ascaris</taxon>
    </lineage>
</organism>
<dbReference type="PANTHER" id="PTHR47331">
    <property type="entry name" value="PHD-TYPE DOMAIN-CONTAINING PROTEIN"/>
    <property type="match status" value="1"/>
</dbReference>
<accession>A0A0M3ID01</accession>
<name>A0A0M3ID01_ASCLU</name>
<keyword evidence="2" id="KW-1185">Reference proteome</keyword>
<dbReference type="AlphaFoldDB" id="A0A0M3ID01"/>
<dbReference type="PANTHER" id="PTHR47331:SF5">
    <property type="entry name" value="RIBONUCLEASE H"/>
    <property type="match status" value="1"/>
</dbReference>
<evidence type="ECO:0000313" key="3">
    <source>
        <dbReference type="WBParaSite" id="ALUE_0001583401-mRNA-1"/>
    </source>
</evidence>
<evidence type="ECO:0000259" key="1">
    <source>
        <dbReference type="Pfam" id="PF05585"/>
    </source>
</evidence>
<dbReference type="Proteomes" id="UP000036681">
    <property type="component" value="Unplaced"/>
</dbReference>
<evidence type="ECO:0000313" key="2">
    <source>
        <dbReference type="Proteomes" id="UP000036681"/>
    </source>
</evidence>
<protein>
    <submittedName>
        <fullName evidence="3">DUF1758 domain-containing protein</fullName>
    </submittedName>
</protein>
<proteinExistence type="predicted"/>
<dbReference type="InterPro" id="IPR021109">
    <property type="entry name" value="Peptidase_aspartic_dom_sf"/>
</dbReference>
<sequence>MSAGIRQVAGVTKARLEKYLLQVKATDLSGDLSEQLQTYEHQRSQIEAAINLLSDYERQWLQLFANLTPEQEKKERDLMAKAQETGGFLNRLEGGREQLIILQNYVLQLRVAIANQTESDARTRPNSTVSSSPLRLPKIELRRFDGNSTNCPVFRDWYLSTIDNQPISDQQKIAYFASCMVGPAKELIEAYQLQNPSYSDIVKRVKERYANNEVIVQQLYAQLERIPRIQEGRQVRTLVEDIERILELLLHQGETINNRMIQREIEKKLPRWILQDLERKKLEDDSWDVTKLRKFLSNVALTQEAVHRMTPELGGVKISEKPLVKGSKPFTQGKSTSALSIVAERKAKSVPCAFCKMPHFANQCRKYSTRDQRIERCRQLSLCFRCLKPSHRTKECRNGETIIEETSSTPKPPTSVVASVSNQVTARNKGEATLLMCVHATAADQLHRKREKVLVFIDTGSQRSFITERLATKLSLPFSQIENLNLMAFATQRIKPYRSMRTTVSLKTVGGNWQPFDVSTVKQITHNVQYAPSQLLKHHFIENWASLPTVACGDPEILIGMDQLSKIMEVSTSKPVKSGFSIYETKLGPIIAGHGR</sequence>
<dbReference type="InterPro" id="IPR005312">
    <property type="entry name" value="DUF1759"/>
</dbReference>
<dbReference type="InterPro" id="IPR008737">
    <property type="entry name" value="DUF1758"/>
</dbReference>